<dbReference type="Pfam" id="PF17751">
    <property type="entry name" value="SKICH"/>
    <property type="match status" value="1"/>
</dbReference>
<sequence>VGWSTARDYYTFLWSPMPENYVEGSTVNCVLNFQGYYLPNDDGEFYQFCYVTHKGEIRGASTPFQFRTSSPVEELLTMEDEGNSDMLVVTTKAGLLEV</sequence>
<gene>
    <name evidence="3" type="ORF">ASZ78_001095</name>
</gene>
<feature type="domain" description="SKICH" evidence="2">
    <location>
        <begin position="1"/>
        <end position="66"/>
    </location>
</feature>
<evidence type="ECO:0000259" key="2">
    <source>
        <dbReference type="Pfam" id="PF17751"/>
    </source>
</evidence>
<proteinExistence type="predicted"/>
<dbReference type="InterPro" id="IPR051002">
    <property type="entry name" value="UBA_autophagy_assoc_protein"/>
</dbReference>
<feature type="non-terminal residue" evidence="3">
    <location>
        <position position="1"/>
    </location>
</feature>
<protein>
    <recommendedName>
        <fullName evidence="2">SKICH domain-containing protein</fullName>
    </recommendedName>
</protein>
<evidence type="ECO:0000313" key="3">
    <source>
        <dbReference type="EMBL" id="OXB60457.1"/>
    </source>
</evidence>
<dbReference type="Gene3D" id="2.60.40.2840">
    <property type="match status" value="1"/>
</dbReference>
<accession>A0A226MYR1</accession>
<dbReference type="OrthoDB" id="10015001at2759"/>
<dbReference type="Proteomes" id="UP000198323">
    <property type="component" value="Unassembled WGS sequence"/>
</dbReference>
<comment type="caution">
    <text evidence="3">The sequence shown here is derived from an EMBL/GenBank/DDBJ whole genome shotgun (WGS) entry which is preliminary data.</text>
</comment>
<evidence type="ECO:0000313" key="4">
    <source>
        <dbReference type="Proteomes" id="UP000198323"/>
    </source>
</evidence>
<dbReference type="PANTHER" id="PTHR31915">
    <property type="entry name" value="SKICH DOMAIN-CONTAINING PROTEIN"/>
    <property type="match status" value="1"/>
</dbReference>
<organism evidence="3 4">
    <name type="scientific">Callipepla squamata</name>
    <name type="common">Scaled quail</name>
    <dbReference type="NCBI Taxonomy" id="9009"/>
    <lineage>
        <taxon>Eukaryota</taxon>
        <taxon>Metazoa</taxon>
        <taxon>Chordata</taxon>
        <taxon>Craniata</taxon>
        <taxon>Vertebrata</taxon>
        <taxon>Euteleostomi</taxon>
        <taxon>Archelosauria</taxon>
        <taxon>Archosauria</taxon>
        <taxon>Dinosauria</taxon>
        <taxon>Saurischia</taxon>
        <taxon>Theropoda</taxon>
        <taxon>Coelurosauria</taxon>
        <taxon>Aves</taxon>
        <taxon>Neognathae</taxon>
        <taxon>Galloanserae</taxon>
        <taxon>Galliformes</taxon>
        <taxon>Odontophoridae</taxon>
        <taxon>Callipepla</taxon>
    </lineage>
</organism>
<name>A0A226MYR1_CALSU</name>
<reference evidence="3 4" key="1">
    <citation type="submission" date="2016-07" db="EMBL/GenBank/DDBJ databases">
        <title>Disparate Historic Effective Population Sizes Predicted by Modern Levels of Genome Diversity for the Scaled Quail (Callipepla squamata) and the Northern Bobwhite (Colinus virginianus): Inferences from First and Second Generation Draft Genome Assemblies for Sympatric New World Quail.</title>
        <authorList>
            <person name="Oldeschulte D.L."/>
            <person name="Halley Y.A."/>
            <person name="Bhattarai E.K."/>
            <person name="Brashear W.A."/>
            <person name="Hill J."/>
            <person name="Metz R.P."/>
            <person name="Johnson C.D."/>
            <person name="Rollins D."/>
            <person name="Peterson M.J."/>
            <person name="Bickhart D.M."/>
            <person name="Decker J.E."/>
            <person name="Seabury C.M."/>
        </authorList>
    </citation>
    <scope>NUCLEOTIDE SEQUENCE [LARGE SCALE GENOMIC DNA]</scope>
    <source>
        <strain evidence="3 4">Texas</strain>
        <tissue evidence="3">Leg muscle</tissue>
    </source>
</reference>
<dbReference type="PANTHER" id="PTHR31915:SF8">
    <property type="entry name" value="TAX1-BINDING PROTEIN 1"/>
    <property type="match status" value="1"/>
</dbReference>
<evidence type="ECO:0000256" key="1">
    <source>
        <dbReference type="ARBA" id="ARBA00023054"/>
    </source>
</evidence>
<keyword evidence="1" id="KW-0175">Coiled coil</keyword>
<dbReference type="EMBL" id="MCFN01000326">
    <property type="protein sequence ID" value="OXB60457.1"/>
    <property type="molecule type" value="Genomic_DNA"/>
</dbReference>
<dbReference type="STRING" id="9009.A0A226MYR1"/>
<dbReference type="GO" id="GO:0043066">
    <property type="term" value="P:negative regulation of apoptotic process"/>
    <property type="evidence" value="ECO:0007669"/>
    <property type="project" value="TreeGrafter"/>
</dbReference>
<dbReference type="InterPro" id="IPR041611">
    <property type="entry name" value="SKICH"/>
</dbReference>
<dbReference type="AlphaFoldDB" id="A0A226MYR1"/>
<keyword evidence="4" id="KW-1185">Reference proteome</keyword>